<feature type="region of interest" description="Disordered" evidence="1">
    <location>
        <begin position="196"/>
        <end position="239"/>
    </location>
</feature>
<accession>U4LBM9</accession>
<keyword evidence="4" id="KW-1185">Reference proteome</keyword>
<feature type="compositionally biased region" description="Polar residues" evidence="1">
    <location>
        <begin position="354"/>
        <end position="367"/>
    </location>
</feature>
<keyword evidence="2" id="KW-0812">Transmembrane</keyword>
<reference evidence="3 4" key="1">
    <citation type="journal article" date="2013" name="PLoS Genet.">
        <title>The genome and development-dependent transcriptomes of Pyronema confluens: a window into fungal evolution.</title>
        <authorList>
            <person name="Traeger S."/>
            <person name="Altegoer F."/>
            <person name="Freitag M."/>
            <person name="Gabaldon T."/>
            <person name="Kempken F."/>
            <person name="Kumar A."/>
            <person name="Marcet-Houben M."/>
            <person name="Poggeler S."/>
            <person name="Stajich J.E."/>
            <person name="Nowrousian M."/>
        </authorList>
    </citation>
    <scope>NUCLEOTIDE SEQUENCE [LARGE SCALE GENOMIC DNA]</scope>
    <source>
        <strain evidence="4">CBS 100304</strain>
        <tissue evidence="3">Vegetative mycelium</tissue>
    </source>
</reference>
<dbReference type="EMBL" id="HF936373">
    <property type="protein sequence ID" value="CCX16200.1"/>
    <property type="molecule type" value="Genomic_DNA"/>
</dbReference>
<feature type="compositionally biased region" description="Low complexity" evidence="1">
    <location>
        <begin position="125"/>
        <end position="154"/>
    </location>
</feature>
<organism evidence="3 4">
    <name type="scientific">Pyronema omphalodes (strain CBS 100304)</name>
    <name type="common">Pyronema confluens</name>
    <dbReference type="NCBI Taxonomy" id="1076935"/>
    <lineage>
        <taxon>Eukaryota</taxon>
        <taxon>Fungi</taxon>
        <taxon>Dikarya</taxon>
        <taxon>Ascomycota</taxon>
        <taxon>Pezizomycotina</taxon>
        <taxon>Pezizomycetes</taxon>
        <taxon>Pezizales</taxon>
        <taxon>Pyronemataceae</taxon>
        <taxon>Pyronema</taxon>
    </lineage>
</organism>
<feature type="region of interest" description="Disordered" evidence="1">
    <location>
        <begin position="251"/>
        <end position="298"/>
    </location>
</feature>
<gene>
    <name evidence="3" type="ORF">PCON_02796</name>
</gene>
<proteinExistence type="predicted"/>
<feature type="region of interest" description="Disordered" evidence="1">
    <location>
        <begin position="320"/>
        <end position="386"/>
    </location>
</feature>
<feature type="compositionally biased region" description="Polar residues" evidence="1">
    <location>
        <begin position="251"/>
        <end position="260"/>
    </location>
</feature>
<protein>
    <submittedName>
        <fullName evidence="3">Uncharacterized protein</fullName>
    </submittedName>
</protein>
<sequence>MESPTHQVQRERHLERETLTDSLTTLKSLLRLEADGIGDREDLLDELERARQTIERFSITLRRQTMMISTTPPNGGFEVIHGNLNGGGITGLGGIGGLGGLSGLEEIRGDLMNGRRESLRDSIRARSLSQSSSKSSWRSSASSVSTAPTSVSSRDSMGGNRRDSLHNRRFTGSPSPYLSKLREEEFRFTDDVVVEEEEEMEARDQFAEVDLNEQDEEVYEEDEEEEEEQEEDYHDESFERLSNILASLQKQAETAISSPTVFDGAPSPSPSPTPSEFWGDASGVSGGVSHSAHHSTSSFDRIACRRVASTPGLRSQALAALTRKSPSPTPLDFNSITSHPRHRKSGSASPHIPHSSTFPTSTRIPSNPNQPPTPGVLKKRNSRPPSGIEMIKKWEDLEGLLGELLEERMGRQGDWVFGVVWIWLVSGGFLWWCVGMMLGWGCDTCAVPTMA</sequence>
<feature type="region of interest" description="Disordered" evidence="1">
    <location>
        <begin position="122"/>
        <end position="176"/>
    </location>
</feature>
<name>U4LBM9_PYROM</name>
<dbReference type="OMA" id="CAANCEL"/>
<keyword evidence="2" id="KW-0472">Membrane</keyword>
<evidence type="ECO:0000313" key="3">
    <source>
        <dbReference type="EMBL" id="CCX16200.1"/>
    </source>
</evidence>
<evidence type="ECO:0000313" key="4">
    <source>
        <dbReference type="Proteomes" id="UP000018144"/>
    </source>
</evidence>
<evidence type="ECO:0000256" key="1">
    <source>
        <dbReference type="SAM" id="MobiDB-lite"/>
    </source>
</evidence>
<dbReference type="OrthoDB" id="5385394at2759"/>
<dbReference type="AlphaFoldDB" id="U4LBM9"/>
<feature type="compositionally biased region" description="Acidic residues" evidence="1">
    <location>
        <begin position="210"/>
        <end position="234"/>
    </location>
</feature>
<feature type="transmembrane region" description="Helical" evidence="2">
    <location>
        <begin position="415"/>
        <end position="440"/>
    </location>
</feature>
<feature type="compositionally biased region" description="Low complexity" evidence="1">
    <location>
        <begin position="281"/>
        <end position="298"/>
    </location>
</feature>
<keyword evidence="2" id="KW-1133">Transmembrane helix</keyword>
<dbReference type="Proteomes" id="UP000018144">
    <property type="component" value="Unassembled WGS sequence"/>
</dbReference>
<evidence type="ECO:0000256" key="2">
    <source>
        <dbReference type="SAM" id="Phobius"/>
    </source>
</evidence>